<reference evidence="4" key="1">
    <citation type="journal article" date="2019" name="Int. J. Syst. Evol. Microbiol.">
        <title>The Global Catalogue of Microorganisms (GCM) 10K type strain sequencing project: providing services to taxonomists for standard genome sequencing and annotation.</title>
        <authorList>
            <consortium name="The Broad Institute Genomics Platform"/>
            <consortium name="The Broad Institute Genome Sequencing Center for Infectious Disease"/>
            <person name="Wu L."/>
            <person name="Ma J."/>
        </authorList>
    </citation>
    <scope>NUCLEOTIDE SEQUENCE [LARGE SCALE GENOMIC DNA]</scope>
    <source>
        <strain evidence="4">SHR3</strain>
    </source>
</reference>
<dbReference type="Pfam" id="PF16732">
    <property type="entry name" value="ComP_DUS"/>
    <property type="match status" value="1"/>
</dbReference>
<dbReference type="PROSITE" id="PS00409">
    <property type="entry name" value="PROKAR_NTER_METHYL"/>
    <property type="match status" value="1"/>
</dbReference>
<dbReference type="PANTHER" id="PTHR30093">
    <property type="entry name" value="GENERAL SECRETION PATHWAY PROTEIN G"/>
    <property type="match status" value="1"/>
</dbReference>
<organism evidence="3 4">
    <name type="scientific">Thauera sinica</name>
    <dbReference type="NCBI Taxonomy" id="2665146"/>
    <lineage>
        <taxon>Bacteria</taxon>
        <taxon>Pseudomonadati</taxon>
        <taxon>Pseudomonadota</taxon>
        <taxon>Betaproteobacteria</taxon>
        <taxon>Rhodocyclales</taxon>
        <taxon>Zoogloeaceae</taxon>
        <taxon>Thauera</taxon>
    </lineage>
</organism>
<keyword evidence="4" id="KW-1185">Reference proteome</keyword>
<keyword evidence="2" id="KW-0812">Transmembrane</keyword>
<evidence type="ECO:0000256" key="2">
    <source>
        <dbReference type="SAM" id="Phobius"/>
    </source>
</evidence>
<dbReference type="Gene3D" id="3.30.700.10">
    <property type="entry name" value="Glycoprotein, Type 4 Pilin"/>
    <property type="match status" value="1"/>
</dbReference>
<evidence type="ECO:0000313" key="4">
    <source>
        <dbReference type="Proteomes" id="UP001595974"/>
    </source>
</evidence>
<proteinExistence type="predicted"/>
<dbReference type="InterPro" id="IPR012902">
    <property type="entry name" value="N_methyl_site"/>
</dbReference>
<dbReference type="NCBIfam" id="TIGR02532">
    <property type="entry name" value="IV_pilin_GFxxxE"/>
    <property type="match status" value="1"/>
</dbReference>
<evidence type="ECO:0000256" key="1">
    <source>
        <dbReference type="SAM" id="MobiDB-lite"/>
    </source>
</evidence>
<dbReference type="InterPro" id="IPR031982">
    <property type="entry name" value="PilE-like"/>
</dbReference>
<comment type="caution">
    <text evidence="3">The sequence shown here is derived from an EMBL/GenBank/DDBJ whole genome shotgun (WGS) entry which is preliminary data.</text>
</comment>
<keyword evidence="2" id="KW-1133">Transmembrane helix</keyword>
<name>A0ABW1AVJ3_9RHOO</name>
<feature type="transmembrane region" description="Helical" evidence="2">
    <location>
        <begin position="7"/>
        <end position="28"/>
    </location>
</feature>
<dbReference type="Proteomes" id="UP001595974">
    <property type="component" value="Unassembled WGS sequence"/>
</dbReference>
<gene>
    <name evidence="3" type="ORF">ACFPTN_18145</name>
</gene>
<dbReference type="InterPro" id="IPR045584">
    <property type="entry name" value="Pilin-like"/>
</dbReference>
<dbReference type="PANTHER" id="PTHR30093:SF47">
    <property type="entry name" value="TYPE IV PILUS NON-CORE MINOR PILIN PILE"/>
    <property type="match status" value="1"/>
</dbReference>
<protein>
    <submittedName>
        <fullName evidence="3">Type IV pilin protein</fullName>
    </submittedName>
</protein>
<dbReference type="EMBL" id="JBHSOG010000094">
    <property type="protein sequence ID" value="MFC5771305.1"/>
    <property type="molecule type" value="Genomic_DNA"/>
</dbReference>
<sequence>MQRKARGFSLIELMIAVAIIGILAGIAYPNYRDYIVRANRAEARTMLLENAQFLERNFTTANRYDQTSGGDDIDDESLPHGQSPENGTAKYTITVNFPDSQRFTLSAAPTGSMAGDGCGTLTLTNTGAQGRSGAGHSVADCWGR</sequence>
<dbReference type="SUPFAM" id="SSF54523">
    <property type="entry name" value="Pili subunits"/>
    <property type="match status" value="1"/>
</dbReference>
<keyword evidence="2" id="KW-0472">Membrane</keyword>
<dbReference type="Pfam" id="PF07963">
    <property type="entry name" value="N_methyl"/>
    <property type="match status" value="1"/>
</dbReference>
<feature type="region of interest" description="Disordered" evidence="1">
    <location>
        <begin position="63"/>
        <end position="88"/>
    </location>
</feature>
<accession>A0ABW1AVJ3</accession>
<evidence type="ECO:0000313" key="3">
    <source>
        <dbReference type="EMBL" id="MFC5771305.1"/>
    </source>
</evidence>